<evidence type="ECO:0000313" key="7">
    <source>
        <dbReference type="Proteomes" id="UP000022141"/>
    </source>
</evidence>
<name>A0A011R2G6_ACCRE</name>
<feature type="region of interest" description="Disordered" evidence="4">
    <location>
        <begin position="1"/>
        <end position="28"/>
    </location>
</feature>
<keyword evidence="1" id="KW-0963">Cytoplasm</keyword>
<feature type="region of interest" description="Disordered" evidence="4">
    <location>
        <begin position="125"/>
        <end position="156"/>
    </location>
</feature>
<dbReference type="InterPro" id="IPR023529">
    <property type="entry name" value="ProQ"/>
</dbReference>
<organism evidence="6 7">
    <name type="scientific">Accumulibacter regalis</name>
    <dbReference type="NCBI Taxonomy" id="522306"/>
    <lineage>
        <taxon>Bacteria</taxon>
        <taxon>Pseudomonadati</taxon>
        <taxon>Pseudomonadota</taxon>
        <taxon>Betaproteobacteria</taxon>
        <taxon>Candidatus Accumulibacter</taxon>
    </lineage>
</organism>
<dbReference type="eggNOG" id="COG3109">
    <property type="taxonomic scope" value="Bacteria"/>
</dbReference>
<evidence type="ECO:0000259" key="5">
    <source>
        <dbReference type="SMART" id="SM00945"/>
    </source>
</evidence>
<feature type="domain" description="ProQ/FinO" evidence="5">
    <location>
        <begin position="26"/>
        <end position="133"/>
    </location>
</feature>
<dbReference type="InterPro" id="IPR036442">
    <property type="entry name" value="ProQ/FinO_sf"/>
</dbReference>
<evidence type="ECO:0000256" key="3">
    <source>
        <dbReference type="ARBA" id="ARBA00023186"/>
    </source>
</evidence>
<evidence type="ECO:0000256" key="2">
    <source>
        <dbReference type="ARBA" id="ARBA00022884"/>
    </source>
</evidence>
<evidence type="ECO:0000256" key="1">
    <source>
        <dbReference type="ARBA" id="ARBA00022490"/>
    </source>
</evidence>
<dbReference type="Gene3D" id="1.10.1710.10">
    <property type="entry name" value="ProQ/FinO domain"/>
    <property type="match status" value="1"/>
</dbReference>
<dbReference type="PANTHER" id="PTHR38106">
    <property type="entry name" value="RNA CHAPERONE PROQ"/>
    <property type="match status" value="1"/>
</dbReference>
<dbReference type="InterPro" id="IPR016103">
    <property type="entry name" value="ProQ/FinO"/>
</dbReference>
<dbReference type="GO" id="GO:0033592">
    <property type="term" value="F:RNA strand annealing activity"/>
    <property type="evidence" value="ECO:0007669"/>
    <property type="project" value="InterPro"/>
</dbReference>
<gene>
    <name evidence="6" type="primary">proQ</name>
    <name evidence="6" type="ORF">AW11_03512</name>
</gene>
<dbReference type="SMART" id="SM00945">
    <property type="entry name" value="ProQ"/>
    <property type="match status" value="1"/>
</dbReference>
<dbReference type="SUPFAM" id="SSF48657">
    <property type="entry name" value="FinO-like"/>
    <property type="match status" value="1"/>
</dbReference>
<dbReference type="AlphaFoldDB" id="A0A011R2G6"/>
<dbReference type="GO" id="GO:0010608">
    <property type="term" value="P:post-transcriptional regulation of gene expression"/>
    <property type="evidence" value="ECO:0007669"/>
    <property type="project" value="InterPro"/>
</dbReference>
<comment type="caution">
    <text evidence="6">The sequence shown here is derived from an EMBL/GenBank/DDBJ whole genome shotgun (WGS) entry which is preliminary data.</text>
</comment>
<keyword evidence="2" id="KW-0694">RNA-binding</keyword>
<dbReference type="Proteomes" id="UP000022141">
    <property type="component" value="Unassembled WGS sequence"/>
</dbReference>
<dbReference type="EMBL" id="JEMY01000056">
    <property type="protein sequence ID" value="EXI85389.1"/>
    <property type="molecule type" value="Genomic_DNA"/>
</dbReference>
<dbReference type="PATRIC" id="fig|1454004.3.peg.3611"/>
<dbReference type="GO" id="GO:0005829">
    <property type="term" value="C:cytosol"/>
    <property type="evidence" value="ECO:0007669"/>
    <property type="project" value="TreeGrafter"/>
</dbReference>
<dbReference type="GO" id="GO:0034057">
    <property type="term" value="F:RNA strand-exchange activity"/>
    <property type="evidence" value="ECO:0007669"/>
    <property type="project" value="InterPro"/>
</dbReference>
<dbReference type="STRING" id="1454004.AW11_03512"/>
<evidence type="ECO:0000313" key="6">
    <source>
        <dbReference type="EMBL" id="EXI85389.1"/>
    </source>
</evidence>
<dbReference type="PANTHER" id="PTHR38106:SF1">
    <property type="entry name" value="RNA CHAPERONE PROQ"/>
    <property type="match status" value="1"/>
</dbReference>
<dbReference type="Pfam" id="PF04352">
    <property type="entry name" value="ProQ"/>
    <property type="match status" value="1"/>
</dbReference>
<sequence>MTTPSASQETSPEALKPQASPPDKPLPAQNARQLLKDLQERFPVFRDCQPLAIGIDKQLMARLPGLERKSLRIALGIHTHSLRYLKASEKAPRRVDLDGQPAGEITPEQRLHASELVKERLRKQAEQRKMQRQAEAQERQHAAKLGQLVEKFGRST</sequence>
<keyword evidence="7" id="KW-1185">Reference proteome</keyword>
<proteinExistence type="predicted"/>
<feature type="compositionally biased region" description="Polar residues" evidence="4">
    <location>
        <begin position="1"/>
        <end position="11"/>
    </location>
</feature>
<protein>
    <submittedName>
        <fullName evidence="6">ProP effector</fullName>
    </submittedName>
</protein>
<accession>A0A011R2G6</accession>
<evidence type="ECO:0000256" key="4">
    <source>
        <dbReference type="SAM" id="MobiDB-lite"/>
    </source>
</evidence>
<keyword evidence="3" id="KW-0143">Chaperone</keyword>
<reference evidence="6" key="1">
    <citation type="submission" date="2014-02" db="EMBL/GenBank/DDBJ databases">
        <title>Expanding our view of genomic diversity in Candidatus Accumulibacter clades.</title>
        <authorList>
            <person name="Skennerton C.T."/>
            <person name="Barr J.J."/>
            <person name="Slater F.R."/>
            <person name="Bond P.L."/>
            <person name="Tyson G.W."/>
        </authorList>
    </citation>
    <scope>NUCLEOTIDE SEQUENCE [LARGE SCALE GENOMIC DNA]</scope>
</reference>